<gene>
    <name evidence="4" type="primary">LOC107410493</name>
</gene>
<dbReference type="AlphaFoldDB" id="A0A6P3Z8L1"/>
<dbReference type="Pfam" id="PF06830">
    <property type="entry name" value="Root_cap"/>
    <property type="match status" value="1"/>
</dbReference>
<dbReference type="GeneID" id="107410493"/>
<dbReference type="InterPro" id="IPR009646">
    <property type="entry name" value="Root_cap"/>
</dbReference>
<feature type="chain" id="PRO_5028055650" evidence="2">
    <location>
        <begin position="23"/>
        <end position="436"/>
    </location>
</feature>
<protein>
    <submittedName>
        <fullName evidence="4">Uncharacterized protein LOC107410493</fullName>
    </submittedName>
</protein>
<feature type="compositionally biased region" description="Pro residues" evidence="1">
    <location>
        <begin position="67"/>
        <end position="81"/>
    </location>
</feature>
<dbReference type="Proteomes" id="UP001652623">
    <property type="component" value="Chromosome 10"/>
</dbReference>
<proteinExistence type="predicted"/>
<accession>A0A6P3Z8L1</accession>
<keyword evidence="2" id="KW-0732">Signal</keyword>
<keyword evidence="3" id="KW-1185">Reference proteome</keyword>
<dbReference type="RefSeq" id="XP_015873411.1">
    <property type="nucleotide sequence ID" value="XM_016017925.2"/>
</dbReference>
<name>A0A6P3Z8L1_ZIZJJ</name>
<evidence type="ECO:0000256" key="1">
    <source>
        <dbReference type="SAM" id="MobiDB-lite"/>
    </source>
</evidence>
<evidence type="ECO:0000256" key="2">
    <source>
        <dbReference type="SAM" id="SignalP"/>
    </source>
</evidence>
<dbReference type="PANTHER" id="PTHR31656">
    <property type="entry name" value="ROOT CAP DOMAIN-CONTAINING PROTEIN"/>
    <property type="match status" value="1"/>
</dbReference>
<evidence type="ECO:0000313" key="4">
    <source>
        <dbReference type="RefSeq" id="XP_015873411.1"/>
    </source>
</evidence>
<dbReference type="InParanoid" id="A0A6P3Z8L1"/>
<reference evidence="4" key="1">
    <citation type="submission" date="2025-08" db="UniProtKB">
        <authorList>
            <consortium name="RefSeq"/>
        </authorList>
    </citation>
    <scope>IDENTIFICATION</scope>
    <source>
        <tissue evidence="4">Seedling</tissue>
    </source>
</reference>
<organism evidence="3 4">
    <name type="scientific">Ziziphus jujuba</name>
    <name type="common">Chinese jujube</name>
    <name type="synonym">Ziziphus sativa</name>
    <dbReference type="NCBI Taxonomy" id="326968"/>
    <lineage>
        <taxon>Eukaryota</taxon>
        <taxon>Viridiplantae</taxon>
        <taxon>Streptophyta</taxon>
        <taxon>Embryophyta</taxon>
        <taxon>Tracheophyta</taxon>
        <taxon>Spermatophyta</taxon>
        <taxon>Magnoliopsida</taxon>
        <taxon>eudicotyledons</taxon>
        <taxon>Gunneridae</taxon>
        <taxon>Pentapetalae</taxon>
        <taxon>rosids</taxon>
        <taxon>fabids</taxon>
        <taxon>Rosales</taxon>
        <taxon>Rhamnaceae</taxon>
        <taxon>Paliureae</taxon>
        <taxon>Ziziphus</taxon>
    </lineage>
</organism>
<sequence length="436" mass="48125">MAQPVLRLVCLVFLLLVVLAEGGPQKPKKVKCKDKKYKNCYHKDLYCPASCLRSCFVDCSTCQTVCTPPPPPPPSPPPPPPKSKRLRSPPPPKVHPSPPLPPTTYTPPSPPPPTSLSPSSWYPPPPPASSEVSGAKRVKCKNNNYPHCYGMELRCPSSCPEQCEVDCVTCSPVCNCNRPGAVCQDPRFIGGDGITFYFHGKKDKDFCIVSDTNLHINAHFIGKRNQNMKRDFTWVQSLGILFDNHKLSIGAKNTSTWDDTVDRLSLSFDGEPIFLPDIEGAKWNPTTSSQDVTITRTQNANSIEVQVEGNFRIKANVVPITEKDSVIHKYGITKEDCFAHLDLSFKFYSLSGDVNGVLGQTYGNKYVSRVKMGVSMPVLGGDREFASSSIFATDCEVSRFNINNGESKGNSSSENYEFVKMKCDSRMDGRGVVCKR</sequence>
<feature type="compositionally biased region" description="Pro residues" evidence="1">
    <location>
        <begin position="88"/>
        <end position="128"/>
    </location>
</feature>
<feature type="region of interest" description="Disordered" evidence="1">
    <location>
        <begin position="67"/>
        <end position="133"/>
    </location>
</feature>
<evidence type="ECO:0000313" key="3">
    <source>
        <dbReference type="Proteomes" id="UP001652623"/>
    </source>
</evidence>
<dbReference type="KEGG" id="zju:107410493"/>
<feature type="signal peptide" evidence="2">
    <location>
        <begin position="1"/>
        <end position="22"/>
    </location>
</feature>